<evidence type="ECO:0000259" key="3">
    <source>
        <dbReference type="Pfam" id="PF13439"/>
    </source>
</evidence>
<protein>
    <submittedName>
        <fullName evidence="4">Glycosyltransferase</fullName>
    </submittedName>
</protein>
<comment type="caution">
    <text evidence="4">The sequence shown here is derived from an EMBL/GenBank/DDBJ whole genome shotgun (WGS) entry which is preliminary data.</text>
</comment>
<evidence type="ECO:0000256" key="1">
    <source>
        <dbReference type="ARBA" id="ARBA00022676"/>
    </source>
</evidence>
<dbReference type="Pfam" id="PF13692">
    <property type="entry name" value="Glyco_trans_1_4"/>
    <property type="match status" value="1"/>
</dbReference>
<name>A0A849SM59_UNCEI</name>
<feature type="domain" description="Glycosyltransferase subfamily 4-like N-terminal" evidence="3">
    <location>
        <begin position="22"/>
        <end position="181"/>
    </location>
</feature>
<feature type="non-terminal residue" evidence="4">
    <location>
        <position position="348"/>
    </location>
</feature>
<evidence type="ECO:0000313" key="4">
    <source>
        <dbReference type="EMBL" id="NOT35686.1"/>
    </source>
</evidence>
<dbReference type="Gene3D" id="3.40.50.2000">
    <property type="entry name" value="Glycogen Phosphorylase B"/>
    <property type="match status" value="2"/>
</dbReference>
<dbReference type="Proteomes" id="UP000580839">
    <property type="component" value="Unassembled WGS sequence"/>
</dbReference>
<organism evidence="4 5">
    <name type="scientific">Eiseniibacteriota bacterium</name>
    <dbReference type="NCBI Taxonomy" id="2212470"/>
    <lineage>
        <taxon>Bacteria</taxon>
        <taxon>Candidatus Eiseniibacteriota</taxon>
    </lineage>
</organism>
<reference evidence="4 5" key="1">
    <citation type="submission" date="2020-04" db="EMBL/GenBank/DDBJ databases">
        <title>Metagenomic profiling of ammonia- and methane-oxidizing microorganisms in a Dutch drinking water treatment plant.</title>
        <authorList>
            <person name="Poghosyan L."/>
            <person name="Leucker S."/>
        </authorList>
    </citation>
    <scope>NUCLEOTIDE SEQUENCE [LARGE SCALE GENOMIC DNA]</scope>
    <source>
        <strain evidence="4">S-RSF-IL-03</strain>
    </source>
</reference>
<dbReference type="AlphaFoldDB" id="A0A849SM59"/>
<dbReference type="PANTHER" id="PTHR12526">
    <property type="entry name" value="GLYCOSYLTRANSFERASE"/>
    <property type="match status" value="1"/>
</dbReference>
<evidence type="ECO:0000256" key="2">
    <source>
        <dbReference type="ARBA" id="ARBA00022679"/>
    </source>
</evidence>
<dbReference type="InterPro" id="IPR028098">
    <property type="entry name" value="Glyco_trans_4-like_N"/>
</dbReference>
<dbReference type="SUPFAM" id="SSF53756">
    <property type="entry name" value="UDP-Glycosyltransferase/glycogen phosphorylase"/>
    <property type="match status" value="1"/>
</dbReference>
<accession>A0A849SM59</accession>
<evidence type="ECO:0000313" key="5">
    <source>
        <dbReference type="Proteomes" id="UP000580839"/>
    </source>
</evidence>
<keyword evidence="1" id="KW-0328">Glycosyltransferase</keyword>
<sequence>MTAPAMPPRIRVLYVVNNFVAGGAERHLLELWSRLDRDRFELAIACFERRGQFTVAVGALGWPVHDLGMSSRIYGPSGWRGLLRLVNLVRDWRPDVIHGYLFGPNLFAALAGRLCGVRAVVVSKRNMDEFETPRQVAVQRLAHRLATHVVAVSRAVGESSVALGVARERVTVIPNGVDVDRFGNGAIERSALGLKGVAPVIGSVGCLAVRKDQGMLLEALALLTREGQPFEAVLIGDGPERERLERQAHTLGLDDRVHFLGERPDVERLLPALDVFVLSSREEGIPNALLEAMAAGRASIATAVGGTPEVMQDGRTGWLVPARDPAALARALASALADPTEARRRASV</sequence>
<gene>
    <name evidence="4" type="ORF">HOP12_16215</name>
</gene>
<proteinExistence type="predicted"/>
<dbReference type="EMBL" id="JABFRW010000212">
    <property type="protein sequence ID" value="NOT35686.1"/>
    <property type="molecule type" value="Genomic_DNA"/>
</dbReference>
<dbReference type="GO" id="GO:0016757">
    <property type="term" value="F:glycosyltransferase activity"/>
    <property type="evidence" value="ECO:0007669"/>
    <property type="project" value="UniProtKB-KW"/>
</dbReference>
<dbReference type="PANTHER" id="PTHR12526:SF510">
    <property type="entry name" value="D-INOSITOL 3-PHOSPHATE GLYCOSYLTRANSFERASE"/>
    <property type="match status" value="1"/>
</dbReference>
<dbReference type="Pfam" id="PF13439">
    <property type="entry name" value="Glyco_transf_4"/>
    <property type="match status" value="1"/>
</dbReference>
<keyword evidence="2 4" id="KW-0808">Transferase</keyword>